<sequence>MKYYGKKSLASALKLVLNFLLIIGVCMFVYISKNVMSSNDLQISIFRKIGIYGLFFIGSISLILIVYNLKKIVDSLVDINPFIRGNVKRLNSIALECFIITGCYLINFVINPKYVEFNLITVDMKGIHTDMEFFIFLFAGCFILILSKVFEQAVEVKEDNDLTI</sequence>
<dbReference type="Proteomes" id="UP000216024">
    <property type="component" value="Unassembled WGS sequence"/>
</dbReference>
<organism evidence="2 3">
    <name type="scientific">Anaeromicrobium sediminis</name>
    <dbReference type="NCBI Taxonomy" id="1478221"/>
    <lineage>
        <taxon>Bacteria</taxon>
        <taxon>Bacillati</taxon>
        <taxon>Bacillota</taxon>
        <taxon>Clostridia</taxon>
        <taxon>Peptostreptococcales</taxon>
        <taxon>Thermotaleaceae</taxon>
        <taxon>Anaeromicrobium</taxon>
    </lineage>
</organism>
<proteinExistence type="predicted"/>
<reference evidence="2 3" key="1">
    <citation type="submission" date="2017-06" db="EMBL/GenBank/DDBJ databases">
        <title>Draft genome sequence of anaerobic fermentative bacterium Anaeromicrobium sediminis DY2726D isolated from West Pacific Ocean sediments.</title>
        <authorList>
            <person name="Zeng X."/>
        </authorList>
    </citation>
    <scope>NUCLEOTIDE SEQUENCE [LARGE SCALE GENOMIC DNA]</scope>
    <source>
        <strain evidence="2 3">DY2726D</strain>
    </source>
</reference>
<evidence type="ECO:0000313" key="3">
    <source>
        <dbReference type="Proteomes" id="UP000216024"/>
    </source>
</evidence>
<dbReference type="InterPro" id="IPR021354">
    <property type="entry name" value="DUF2975"/>
</dbReference>
<evidence type="ECO:0000313" key="2">
    <source>
        <dbReference type="EMBL" id="PAB59030.1"/>
    </source>
</evidence>
<feature type="transmembrane region" description="Helical" evidence="1">
    <location>
        <begin position="133"/>
        <end position="150"/>
    </location>
</feature>
<dbReference type="EMBL" id="NIBG01000010">
    <property type="protein sequence ID" value="PAB59030.1"/>
    <property type="molecule type" value="Genomic_DNA"/>
</dbReference>
<dbReference type="RefSeq" id="WP_095134096.1">
    <property type="nucleotide sequence ID" value="NZ_NIBG01000010.1"/>
</dbReference>
<feature type="transmembrane region" description="Helical" evidence="1">
    <location>
        <begin position="12"/>
        <end position="31"/>
    </location>
</feature>
<evidence type="ECO:0000256" key="1">
    <source>
        <dbReference type="SAM" id="Phobius"/>
    </source>
</evidence>
<keyword evidence="1" id="KW-1133">Transmembrane helix</keyword>
<dbReference type="OrthoDB" id="9791568at2"/>
<name>A0A267MJR6_9FIRM</name>
<protein>
    <recommendedName>
        <fullName evidence="4">DUF2975 domain-containing protein</fullName>
    </recommendedName>
</protein>
<dbReference type="AlphaFoldDB" id="A0A267MJR6"/>
<accession>A0A267MJR6</accession>
<keyword evidence="1" id="KW-0472">Membrane</keyword>
<dbReference type="Pfam" id="PF11188">
    <property type="entry name" value="DUF2975"/>
    <property type="match status" value="1"/>
</dbReference>
<feature type="transmembrane region" description="Helical" evidence="1">
    <location>
        <begin position="90"/>
        <end position="110"/>
    </location>
</feature>
<evidence type="ECO:0008006" key="4">
    <source>
        <dbReference type="Google" id="ProtNLM"/>
    </source>
</evidence>
<keyword evidence="1" id="KW-0812">Transmembrane</keyword>
<keyword evidence="3" id="KW-1185">Reference proteome</keyword>
<comment type="caution">
    <text evidence="2">The sequence shown here is derived from an EMBL/GenBank/DDBJ whole genome shotgun (WGS) entry which is preliminary data.</text>
</comment>
<gene>
    <name evidence="2" type="ORF">CCE28_12670</name>
</gene>
<feature type="transmembrane region" description="Helical" evidence="1">
    <location>
        <begin position="51"/>
        <end position="69"/>
    </location>
</feature>